<proteinExistence type="predicted"/>
<dbReference type="InterPro" id="IPR036388">
    <property type="entry name" value="WH-like_DNA-bd_sf"/>
</dbReference>
<dbReference type="InterPro" id="IPR000792">
    <property type="entry name" value="Tscrpt_reg_LuxR_C"/>
</dbReference>
<dbReference type="CDD" id="cd06170">
    <property type="entry name" value="LuxR_C_like"/>
    <property type="match status" value="1"/>
</dbReference>
<sequence length="759" mass="82418">MTSFVGRRHTLAQLDEELRAHRLVTVTGPGGVGKTRTALTAAGKAKLPAVRVVELASVTHETQVAPTAATALGVPDQSNRDAIDRIVDHLSGTEVLLVLDNCEHVLDASARFVIRLLNALPGLRILATSREPLGIRGEQVHLLAPLEVPDSDAAAGAGALDHVPAVRLLVDRARSVLPDFTVIPENREAVVALCRRLDGLPLAIELAAVRLRSMSVSQVVRRLDRRFHLLAGRDPAADPRQRSLRALIDWSHDLCGPQERLLWARMAVFPAAVDLDTVERVCGFGELSGDRLVDALDGLVGKSVVVADRQGEQVRYRQFVTLREYGAELLAESGEVSLLRRRHRDHYVDRAALCVTRWCGPHQASDLATLREDHPNLLAALAWSAETPGEAPAGARLASLLRYHWIAGGFLSNGRRWLERLLPELESGSRERAETLWSAAWVALIQGDRGVARAYLDECARISDTMDDPGLQGHVRLWRALLNLFEGDLSAARELYRQAIEIHRSQGDVGLALTASFQLAMAQAYAGRAREALATCSAVIEEASAVGERWNRAYAHWAAAISHLHLGDVVRARTAIAAAMRIEQDFRDGVCTALCTEVCSWVAASSGHAADAAALEGMAASVWHRIGTSLQAFGPHAAHEGSRHSTRVDAELGPERAAAVRAEYARVTLAEAVRLGLDLVVHQSRATRPLRRPESPDSPLTGREHEIAALIAKGMSNKAIAAELTISPRTVDGHVERILRKLDFSSRTQIASWLAASNG</sequence>
<dbReference type="InterPro" id="IPR027417">
    <property type="entry name" value="P-loop_NTPase"/>
</dbReference>
<dbReference type="Gene3D" id="3.40.50.300">
    <property type="entry name" value="P-loop containing nucleotide triphosphate hydrolases"/>
    <property type="match status" value="1"/>
</dbReference>
<gene>
    <name evidence="2" type="ORF">HFP15_17515</name>
</gene>
<organism evidence="2 3">
    <name type="scientific">Amycolatopsis acididurans</name>
    <dbReference type="NCBI Taxonomy" id="2724524"/>
    <lineage>
        <taxon>Bacteria</taxon>
        <taxon>Bacillati</taxon>
        <taxon>Actinomycetota</taxon>
        <taxon>Actinomycetes</taxon>
        <taxon>Pseudonocardiales</taxon>
        <taxon>Pseudonocardiaceae</taxon>
        <taxon>Amycolatopsis</taxon>
    </lineage>
</organism>
<reference evidence="2 3" key="1">
    <citation type="submission" date="2020-04" db="EMBL/GenBank/DDBJ databases">
        <title>Novel species.</title>
        <authorList>
            <person name="Teo W.F.A."/>
            <person name="Lipun K."/>
            <person name="Srisuk N."/>
            <person name="Duangmal K."/>
        </authorList>
    </citation>
    <scope>NUCLEOTIDE SEQUENCE [LARGE SCALE GENOMIC DNA]</scope>
    <source>
        <strain evidence="2 3">K13G38</strain>
    </source>
</reference>
<name>A0ABX1J4J0_9PSEU</name>
<comment type="caution">
    <text evidence="2">The sequence shown here is derived from an EMBL/GenBank/DDBJ whole genome shotgun (WGS) entry which is preliminary data.</text>
</comment>
<dbReference type="PROSITE" id="PS00622">
    <property type="entry name" value="HTH_LUXR_1"/>
    <property type="match status" value="1"/>
</dbReference>
<evidence type="ECO:0000313" key="3">
    <source>
        <dbReference type="Proteomes" id="UP000715441"/>
    </source>
</evidence>
<dbReference type="PRINTS" id="PR00364">
    <property type="entry name" value="DISEASERSIST"/>
</dbReference>
<accession>A0ABX1J4J0</accession>
<dbReference type="Gene3D" id="1.25.40.10">
    <property type="entry name" value="Tetratricopeptide repeat domain"/>
    <property type="match status" value="1"/>
</dbReference>
<feature type="domain" description="HTH luxR-type" evidence="1">
    <location>
        <begin position="693"/>
        <end position="758"/>
    </location>
</feature>
<dbReference type="SUPFAM" id="SSF52540">
    <property type="entry name" value="P-loop containing nucleoside triphosphate hydrolases"/>
    <property type="match status" value="1"/>
</dbReference>
<protein>
    <submittedName>
        <fullName evidence="2">AAA family ATPase</fullName>
    </submittedName>
</protein>
<dbReference type="InterPro" id="IPR058852">
    <property type="entry name" value="HTH_77"/>
</dbReference>
<dbReference type="Gene3D" id="1.10.10.10">
    <property type="entry name" value="Winged helix-like DNA-binding domain superfamily/Winged helix DNA-binding domain"/>
    <property type="match status" value="1"/>
</dbReference>
<dbReference type="InterPro" id="IPR016032">
    <property type="entry name" value="Sig_transdc_resp-reg_C-effctor"/>
</dbReference>
<keyword evidence="3" id="KW-1185">Reference proteome</keyword>
<dbReference type="Pfam" id="PF00196">
    <property type="entry name" value="GerE"/>
    <property type="match status" value="1"/>
</dbReference>
<dbReference type="SUPFAM" id="SSF46894">
    <property type="entry name" value="C-terminal effector domain of the bipartite response regulators"/>
    <property type="match status" value="1"/>
</dbReference>
<dbReference type="Pfam" id="PF25872">
    <property type="entry name" value="HTH_77"/>
    <property type="match status" value="1"/>
</dbReference>
<dbReference type="PANTHER" id="PTHR47691:SF3">
    <property type="entry name" value="HTH-TYPE TRANSCRIPTIONAL REGULATOR RV0890C-RELATED"/>
    <property type="match status" value="1"/>
</dbReference>
<dbReference type="Pfam" id="PF13401">
    <property type="entry name" value="AAA_22"/>
    <property type="match status" value="1"/>
</dbReference>
<dbReference type="SUPFAM" id="SSF48452">
    <property type="entry name" value="TPR-like"/>
    <property type="match status" value="1"/>
</dbReference>
<dbReference type="EMBL" id="JAAXLS010000010">
    <property type="protein sequence ID" value="NKQ54683.1"/>
    <property type="molecule type" value="Genomic_DNA"/>
</dbReference>
<dbReference type="Proteomes" id="UP000715441">
    <property type="component" value="Unassembled WGS sequence"/>
</dbReference>
<evidence type="ECO:0000313" key="2">
    <source>
        <dbReference type="EMBL" id="NKQ54683.1"/>
    </source>
</evidence>
<dbReference type="PRINTS" id="PR00038">
    <property type="entry name" value="HTHLUXR"/>
</dbReference>
<dbReference type="PROSITE" id="PS50043">
    <property type="entry name" value="HTH_LUXR_2"/>
    <property type="match status" value="1"/>
</dbReference>
<dbReference type="SMART" id="SM00421">
    <property type="entry name" value="HTH_LUXR"/>
    <property type="match status" value="1"/>
</dbReference>
<evidence type="ECO:0000259" key="1">
    <source>
        <dbReference type="PROSITE" id="PS50043"/>
    </source>
</evidence>
<dbReference type="PANTHER" id="PTHR47691">
    <property type="entry name" value="REGULATOR-RELATED"/>
    <property type="match status" value="1"/>
</dbReference>
<dbReference type="InterPro" id="IPR049945">
    <property type="entry name" value="AAA_22"/>
</dbReference>
<dbReference type="InterPro" id="IPR011990">
    <property type="entry name" value="TPR-like_helical_dom_sf"/>
</dbReference>